<dbReference type="PANTHER" id="PTHR11434:SF16">
    <property type="entry name" value="NADH-UBIQUINONE OXIDOREDUCTASE CHAIN 4L"/>
    <property type="match status" value="1"/>
</dbReference>
<keyword evidence="9 10" id="KW-0472">Membrane</keyword>
<dbReference type="Gene3D" id="1.10.287.3510">
    <property type="match status" value="1"/>
</dbReference>
<keyword evidence="10" id="KW-1003">Cell membrane</keyword>
<gene>
    <name evidence="10 11" type="primary">nuoK</name>
    <name evidence="11" type="ORF">PEDI_13320</name>
</gene>
<evidence type="ECO:0000256" key="8">
    <source>
        <dbReference type="ARBA" id="ARBA00022989"/>
    </source>
</evidence>
<comment type="catalytic activity">
    <reaction evidence="10">
        <text>a quinone + NADH + 5 H(+)(in) = a quinol + NAD(+) + 4 H(+)(out)</text>
        <dbReference type="Rhea" id="RHEA:57888"/>
        <dbReference type="ChEBI" id="CHEBI:15378"/>
        <dbReference type="ChEBI" id="CHEBI:24646"/>
        <dbReference type="ChEBI" id="CHEBI:57540"/>
        <dbReference type="ChEBI" id="CHEBI:57945"/>
        <dbReference type="ChEBI" id="CHEBI:132124"/>
    </reaction>
</comment>
<name>A0AAN4VXU3_9BACT</name>
<dbReference type="AlphaFoldDB" id="A0AAN4VXU3"/>
<dbReference type="Pfam" id="PF00420">
    <property type="entry name" value="Oxidored_q2"/>
    <property type="match status" value="1"/>
</dbReference>
<reference evidence="11 12" key="1">
    <citation type="submission" date="2021-12" db="EMBL/GenBank/DDBJ databases">
        <title>Genome sequencing of bacteria with rrn-lacking chromosome and rrn-plasmid.</title>
        <authorList>
            <person name="Anda M."/>
            <person name="Iwasaki W."/>
        </authorList>
    </citation>
    <scope>NUCLEOTIDE SEQUENCE [LARGE SCALE GENOMIC DNA]</scope>
    <source>
        <strain evidence="11 12">NBRC 15940</strain>
    </source>
</reference>
<feature type="transmembrane region" description="Helical" evidence="10">
    <location>
        <begin position="6"/>
        <end position="23"/>
    </location>
</feature>
<comment type="function">
    <text evidence="10">NDH-1 shuttles electrons from NADH, via FMN and iron-sulfur (Fe-S) centers, to quinones in the respiratory chain. The immediate electron acceptor for the enzyme in this species is believed to be a menaquinone. Couples the redox reaction to proton translocation (for every two electrons transferred, four hydrogen ions are translocated across the cytoplasmic membrane), and thus conserves the redox energy in a proton gradient.</text>
</comment>
<keyword evidence="10" id="KW-0520">NAD</keyword>
<keyword evidence="8 10" id="KW-1133">Transmembrane helix</keyword>
<evidence type="ECO:0000256" key="1">
    <source>
        <dbReference type="ARBA" id="ARBA00002378"/>
    </source>
</evidence>
<dbReference type="PANTHER" id="PTHR11434">
    <property type="entry name" value="NADH-UBIQUINONE OXIDOREDUCTASE SUBUNIT ND4L"/>
    <property type="match status" value="1"/>
</dbReference>
<sequence length="95" mass="10548">MIPISHILILSAILFAIGLMIILMKKNAIVVLMGVELILNAANLNMVAFSQYDPSLKGQMFSMFVMVIAVSEIAIALAIVFKLYHHLRTVDIDFN</sequence>
<dbReference type="GO" id="GO:0042773">
    <property type="term" value="P:ATP synthesis coupled electron transport"/>
    <property type="evidence" value="ECO:0007669"/>
    <property type="project" value="InterPro"/>
</dbReference>
<dbReference type="InterPro" id="IPR001133">
    <property type="entry name" value="NADH_UbQ_OxRdtase_chain4L/K"/>
</dbReference>
<dbReference type="GO" id="GO:0005886">
    <property type="term" value="C:plasma membrane"/>
    <property type="evidence" value="ECO:0007669"/>
    <property type="project" value="UniProtKB-SubCell"/>
</dbReference>
<comment type="function">
    <text evidence="1">NDH-1 shuttles electrons from NADH, via FMN and iron-sulfur (Fe-S) centers, to quinones in the respiratory chain. The immediate electron acceptor for the enzyme in this species is believed to be ubiquinone. Couples the redox reaction to proton translocation (for every two electrons transferred, four hydrogen ions are translocated across the cytoplasmic membrane), and thus conserves the redox energy in a proton gradient.</text>
</comment>
<evidence type="ECO:0000256" key="10">
    <source>
        <dbReference type="HAMAP-Rule" id="MF_01456"/>
    </source>
</evidence>
<keyword evidence="12" id="KW-1185">Reference proteome</keyword>
<dbReference type="FunFam" id="1.10.287.3510:FF:000001">
    <property type="entry name" value="NADH-quinone oxidoreductase subunit K"/>
    <property type="match status" value="1"/>
</dbReference>
<comment type="similarity">
    <text evidence="3 10">Belongs to the complex I subunit 4L family.</text>
</comment>
<dbReference type="EMBL" id="BQKE01000001">
    <property type="protein sequence ID" value="GJM60780.1"/>
    <property type="molecule type" value="Genomic_DNA"/>
</dbReference>
<feature type="transmembrane region" description="Helical" evidence="10">
    <location>
        <begin position="30"/>
        <end position="49"/>
    </location>
</feature>
<evidence type="ECO:0000256" key="4">
    <source>
        <dbReference type="ARBA" id="ARBA00022448"/>
    </source>
</evidence>
<evidence type="ECO:0000256" key="5">
    <source>
        <dbReference type="ARBA" id="ARBA00022692"/>
    </source>
</evidence>
<evidence type="ECO:0000313" key="11">
    <source>
        <dbReference type="EMBL" id="GJM60780.1"/>
    </source>
</evidence>
<dbReference type="RefSeq" id="WP_053404672.1">
    <property type="nucleotide sequence ID" value="NZ_BQKE01000001.1"/>
</dbReference>
<keyword evidence="6 10" id="KW-0874">Quinone</keyword>
<dbReference type="GO" id="GO:0050136">
    <property type="term" value="F:NADH dehydrogenase (quinone) (non-electrogenic) activity"/>
    <property type="evidence" value="ECO:0007669"/>
    <property type="project" value="UniProtKB-UniRule"/>
</dbReference>
<keyword evidence="5 10" id="KW-0812">Transmembrane</keyword>
<comment type="subcellular location">
    <subcellularLocation>
        <location evidence="10">Cell membrane</location>
        <topology evidence="10">Multi-pass membrane protein</topology>
    </subcellularLocation>
    <subcellularLocation>
        <location evidence="2">Membrane</location>
        <topology evidence="2">Multi-pass membrane protein</topology>
    </subcellularLocation>
</comment>
<protein>
    <recommendedName>
        <fullName evidence="10">NADH-quinone oxidoreductase subunit K</fullName>
        <ecNumber evidence="10">7.1.1.-</ecNumber>
    </recommendedName>
    <alternativeName>
        <fullName evidence="10">NADH dehydrogenase I subunit K</fullName>
    </alternativeName>
    <alternativeName>
        <fullName evidence="10">NDH-1 subunit K</fullName>
    </alternativeName>
</protein>
<evidence type="ECO:0000313" key="12">
    <source>
        <dbReference type="Proteomes" id="UP001310022"/>
    </source>
</evidence>
<evidence type="ECO:0000256" key="9">
    <source>
        <dbReference type="ARBA" id="ARBA00023136"/>
    </source>
</evidence>
<organism evidence="11 12">
    <name type="scientific">Persicobacter diffluens</name>
    <dbReference type="NCBI Taxonomy" id="981"/>
    <lineage>
        <taxon>Bacteria</taxon>
        <taxon>Pseudomonadati</taxon>
        <taxon>Bacteroidota</taxon>
        <taxon>Cytophagia</taxon>
        <taxon>Cytophagales</taxon>
        <taxon>Persicobacteraceae</taxon>
        <taxon>Persicobacter</taxon>
    </lineage>
</organism>
<keyword evidence="7 10" id="KW-1278">Translocase</keyword>
<dbReference type="EC" id="7.1.1.-" evidence="10"/>
<dbReference type="NCBIfam" id="NF004320">
    <property type="entry name" value="PRK05715.1-2"/>
    <property type="match status" value="1"/>
</dbReference>
<accession>A0AAN4VXU3</accession>
<evidence type="ECO:0000256" key="6">
    <source>
        <dbReference type="ARBA" id="ARBA00022719"/>
    </source>
</evidence>
<dbReference type="InterPro" id="IPR039428">
    <property type="entry name" value="NUOK/Mnh_C1-like"/>
</dbReference>
<comment type="caution">
    <text evidence="11">The sequence shown here is derived from an EMBL/GenBank/DDBJ whole genome shotgun (WGS) entry which is preliminary data.</text>
</comment>
<evidence type="ECO:0000256" key="7">
    <source>
        <dbReference type="ARBA" id="ARBA00022967"/>
    </source>
</evidence>
<dbReference type="GO" id="GO:0030964">
    <property type="term" value="C:NADH dehydrogenase complex"/>
    <property type="evidence" value="ECO:0007669"/>
    <property type="project" value="TreeGrafter"/>
</dbReference>
<dbReference type="Proteomes" id="UP001310022">
    <property type="component" value="Unassembled WGS sequence"/>
</dbReference>
<keyword evidence="4 10" id="KW-0813">Transport</keyword>
<feature type="transmembrane region" description="Helical" evidence="10">
    <location>
        <begin position="61"/>
        <end position="81"/>
    </location>
</feature>
<proteinExistence type="inferred from homology"/>
<evidence type="ECO:0000256" key="3">
    <source>
        <dbReference type="ARBA" id="ARBA00010519"/>
    </source>
</evidence>
<evidence type="ECO:0000256" key="2">
    <source>
        <dbReference type="ARBA" id="ARBA00004141"/>
    </source>
</evidence>
<dbReference type="GO" id="GO:0048038">
    <property type="term" value="F:quinone binding"/>
    <property type="evidence" value="ECO:0007669"/>
    <property type="project" value="UniProtKB-KW"/>
</dbReference>
<comment type="subunit">
    <text evidence="10">NDH-1 is composed of 14 different subunits. Subunits NuoA, H, J, K, L, M, N constitute the membrane sector of the complex.</text>
</comment>
<dbReference type="HAMAP" id="MF_01456">
    <property type="entry name" value="NDH1_NuoK"/>
    <property type="match status" value="1"/>
</dbReference>